<dbReference type="RefSeq" id="XP_010861620.1">
    <property type="nucleotide sequence ID" value="XM_010863318.1"/>
</dbReference>
<organism evidence="2 3">
    <name type="scientific">Bison bison bison</name>
    <name type="common">North American plains bison</name>
    <dbReference type="NCBI Taxonomy" id="43346"/>
    <lineage>
        <taxon>Eukaryota</taxon>
        <taxon>Metazoa</taxon>
        <taxon>Chordata</taxon>
        <taxon>Craniata</taxon>
        <taxon>Vertebrata</taxon>
        <taxon>Euteleostomi</taxon>
        <taxon>Mammalia</taxon>
        <taxon>Eutheria</taxon>
        <taxon>Laurasiatheria</taxon>
        <taxon>Artiodactyla</taxon>
        <taxon>Ruminantia</taxon>
        <taxon>Pecora</taxon>
        <taxon>Bovidae</taxon>
        <taxon>Bovinae</taxon>
        <taxon>Bison</taxon>
    </lineage>
</organism>
<keyword evidence="2" id="KW-1185">Reference proteome</keyword>
<dbReference type="KEGG" id="bbis:105005347"/>
<dbReference type="AlphaFoldDB" id="A0A6P3JE36"/>
<evidence type="ECO:0000313" key="3">
    <source>
        <dbReference type="RefSeq" id="XP_010861620.1"/>
    </source>
</evidence>
<evidence type="ECO:0000256" key="1">
    <source>
        <dbReference type="SAM" id="MobiDB-lite"/>
    </source>
</evidence>
<sequence>MNQLAKCLRKRRWKQTAALSDFRALFVTALERQASLKELVKTDWAVSPAPQWSPENTRCRQQSWQLGAPLVSVVLGGALGQLWKTAPVASAVLVGSQPSPHGTITDIYWTLTVCQTPSTGWLVGSNRYSRKYPKQKEAMKLEEFPPDSMGKWKPLRQGKEIHRKGSGAGEHLPGSSETQHPHLFWLPSGGGGAKLSGEKLQRDRKLKQ</sequence>
<evidence type="ECO:0000313" key="2">
    <source>
        <dbReference type="Proteomes" id="UP000515208"/>
    </source>
</evidence>
<gene>
    <name evidence="3" type="primary">LOC105005347</name>
</gene>
<reference evidence="3" key="1">
    <citation type="submission" date="2025-08" db="UniProtKB">
        <authorList>
            <consortium name="RefSeq"/>
        </authorList>
    </citation>
    <scope>IDENTIFICATION</scope>
    <source>
        <tissue evidence="3">Blood</tissue>
    </source>
</reference>
<feature type="compositionally biased region" description="Basic and acidic residues" evidence="1">
    <location>
        <begin position="196"/>
        <end position="208"/>
    </location>
</feature>
<proteinExistence type="predicted"/>
<feature type="region of interest" description="Disordered" evidence="1">
    <location>
        <begin position="160"/>
        <end position="208"/>
    </location>
</feature>
<dbReference type="Proteomes" id="UP000515208">
    <property type="component" value="Unplaced"/>
</dbReference>
<protein>
    <submittedName>
        <fullName evidence="3">Uncharacterized protein LOC105005347 isoform X1</fullName>
    </submittedName>
</protein>
<dbReference type="GeneID" id="105005347"/>
<name>A0A6P3JE36_BISBB</name>
<accession>A0A6P3JE36</accession>